<keyword evidence="6 11" id="KW-0812">Transmembrane</keyword>
<dbReference type="Proteomes" id="UP000298616">
    <property type="component" value="Chromosome"/>
</dbReference>
<evidence type="ECO:0000313" key="14">
    <source>
        <dbReference type="EMBL" id="QCK17091.1"/>
    </source>
</evidence>
<comment type="similarity">
    <text evidence="2 10">Belongs to the ABC-4 integral membrane protein family. FtsX subfamily.</text>
</comment>
<dbReference type="GO" id="GO:0051301">
    <property type="term" value="P:cell division"/>
    <property type="evidence" value="ECO:0007669"/>
    <property type="project" value="UniProtKB-KW"/>
</dbReference>
<keyword evidence="15" id="KW-1185">Reference proteome</keyword>
<dbReference type="Gene3D" id="3.30.70.3040">
    <property type="match status" value="1"/>
</dbReference>
<evidence type="ECO:0000259" key="13">
    <source>
        <dbReference type="Pfam" id="PF18075"/>
    </source>
</evidence>
<organism evidence="14 15">
    <name type="scientific">Mangrovivirga cuniculi</name>
    <dbReference type="NCBI Taxonomy" id="2715131"/>
    <lineage>
        <taxon>Bacteria</taxon>
        <taxon>Pseudomonadati</taxon>
        <taxon>Bacteroidota</taxon>
        <taxon>Cytophagia</taxon>
        <taxon>Cytophagales</taxon>
        <taxon>Mangrovivirgaceae</taxon>
        <taxon>Mangrovivirga</taxon>
    </lineage>
</organism>
<evidence type="ECO:0000256" key="2">
    <source>
        <dbReference type="ARBA" id="ARBA00007379"/>
    </source>
</evidence>
<evidence type="ECO:0000256" key="6">
    <source>
        <dbReference type="ARBA" id="ARBA00022692"/>
    </source>
</evidence>
<dbReference type="PANTHER" id="PTHR47755:SF1">
    <property type="entry name" value="CELL DIVISION PROTEIN FTSX"/>
    <property type="match status" value="1"/>
</dbReference>
<gene>
    <name evidence="14" type="ORF">DCC35_14505</name>
</gene>
<reference evidence="14 15" key="1">
    <citation type="submission" date="2018-04" db="EMBL/GenBank/DDBJ databases">
        <title>Complete genome uncultured novel isolate.</title>
        <authorList>
            <person name="Merlino G."/>
        </authorList>
    </citation>
    <scope>NUCLEOTIDE SEQUENCE [LARGE SCALE GENOMIC DNA]</scope>
    <source>
        <strain evidence="15">R1DC9</strain>
    </source>
</reference>
<feature type="transmembrane region" description="Helical" evidence="11">
    <location>
        <begin position="181"/>
        <end position="203"/>
    </location>
</feature>
<keyword evidence="5 10" id="KW-0132">Cell division</keyword>
<feature type="transmembrane region" description="Helical" evidence="11">
    <location>
        <begin position="239"/>
        <end position="258"/>
    </location>
</feature>
<feature type="transmembrane region" description="Helical" evidence="11">
    <location>
        <begin position="27"/>
        <end position="55"/>
    </location>
</feature>
<evidence type="ECO:0000256" key="8">
    <source>
        <dbReference type="ARBA" id="ARBA00023136"/>
    </source>
</evidence>
<dbReference type="InterPro" id="IPR003838">
    <property type="entry name" value="ABC3_permease_C"/>
</dbReference>
<dbReference type="EMBL" id="CP028923">
    <property type="protein sequence ID" value="QCK17091.1"/>
    <property type="molecule type" value="Genomic_DNA"/>
</dbReference>
<dbReference type="AlphaFoldDB" id="A0A4D7JN89"/>
<evidence type="ECO:0000256" key="1">
    <source>
        <dbReference type="ARBA" id="ARBA00004651"/>
    </source>
</evidence>
<proteinExistence type="inferred from homology"/>
<evidence type="ECO:0000256" key="3">
    <source>
        <dbReference type="ARBA" id="ARBA00021907"/>
    </source>
</evidence>
<evidence type="ECO:0000256" key="9">
    <source>
        <dbReference type="ARBA" id="ARBA00023306"/>
    </source>
</evidence>
<protein>
    <recommendedName>
        <fullName evidence="3 10">Cell division protein FtsX</fullName>
    </recommendedName>
</protein>
<dbReference type="KEGG" id="fpf:DCC35_14505"/>
<dbReference type="InterPro" id="IPR004513">
    <property type="entry name" value="FtsX"/>
</dbReference>
<accession>A0A4D7JN89</accession>
<dbReference type="OrthoDB" id="9813411at2"/>
<evidence type="ECO:0000256" key="4">
    <source>
        <dbReference type="ARBA" id="ARBA00022475"/>
    </source>
</evidence>
<dbReference type="PIRSF" id="PIRSF003097">
    <property type="entry name" value="FtsX"/>
    <property type="match status" value="1"/>
</dbReference>
<sequence length="312" mass="35562">MLDLHFNWNNNSIYEWKKLKYKKKKKLGAFPFLSIITSNTLALTAIGLFASMILFGNYFATVVKENFEIQVILERDVSDNDKRKILKTLESKPFIAEKEDTLRINFISKEQAAEKLTAEIGEDFVNILNNNPLRDSYQIHISEEFQSEQKLKEIKSNLEEISGIHEVSYVPNLLEEINENIYKISTVFLAITLLMLIIFILLINNTIKLALFSQRFLIRSMQLVGATKNFIQKPFLGRAFAYGLVSALLASGLIYAIIYGLNSQFAQINLEPFYDGLLIVTGILIAAGCLGCVLSTWFAVNKYLKLSLDELY</sequence>
<comment type="subcellular location">
    <subcellularLocation>
        <location evidence="1">Cell membrane</location>
        <topology evidence="1">Multi-pass membrane protein</topology>
    </subcellularLocation>
</comment>
<keyword evidence="4 10" id="KW-1003">Cell membrane</keyword>
<feature type="transmembrane region" description="Helical" evidence="11">
    <location>
        <begin position="278"/>
        <end position="300"/>
    </location>
</feature>
<evidence type="ECO:0000256" key="5">
    <source>
        <dbReference type="ARBA" id="ARBA00022618"/>
    </source>
</evidence>
<dbReference type="InterPro" id="IPR040690">
    <property type="entry name" value="FtsX_ECD"/>
</dbReference>
<dbReference type="Pfam" id="PF18075">
    <property type="entry name" value="FtsX_ECD"/>
    <property type="match status" value="1"/>
</dbReference>
<feature type="domain" description="FtsX extracellular" evidence="13">
    <location>
        <begin position="68"/>
        <end position="167"/>
    </location>
</feature>
<evidence type="ECO:0000259" key="12">
    <source>
        <dbReference type="Pfam" id="PF02687"/>
    </source>
</evidence>
<dbReference type="Pfam" id="PF02687">
    <property type="entry name" value="FtsX"/>
    <property type="match status" value="1"/>
</dbReference>
<dbReference type="GO" id="GO:0005886">
    <property type="term" value="C:plasma membrane"/>
    <property type="evidence" value="ECO:0007669"/>
    <property type="project" value="UniProtKB-SubCell"/>
</dbReference>
<name>A0A4D7JN89_9BACT</name>
<evidence type="ECO:0000256" key="7">
    <source>
        <dbReference type="ARBA" id="ARBA00022989"/>
    </source>
</evidence>
<evidence type="ECO:0000313" key="15">
    <source>
        <dbReference type="Proteomes" id="UP000298616"/>
    </source>
</evidence>
<keyword evidence="7 11" id="KW-1133">Transmembrane helix</keyword>
<keyword evidence="9 10" id="KW-0131">Cell cycle</keyword>
<dbReference type="PANTHER" id="PTHR47755">
    <property type="entry name" value="CELL DIVISION PROTEIN FTSX"/>
    <property type="match status" value="1"/>
</dbReference>
<evidence type="ECO:0000256" key="11">
    <source>
        <dbReference type="SAM" id="Phobius"/>
    </source>
</evidence>
<evidence type="ECO:0000256" key="10">
    <source>
        <dbReference type="PIRNR" id="PIRNR003097"/>
    </source>
</evidence>
<keyword evidence="8 10" id="KW-0472">Membrane</keyword>
<feature type="domain" description="ABC3 transporter permease C-terminal" evidence="12">
    <location>
        <begin position="190"/>
        <end position="307"/>
    </location>
</feature>